<evidence type="ECO:0000313" key="3">
    <source>
        <dbReference type="Proteomes" id="UP000178405"/>
    </source>
</evidence>
<comment type="caution">
    <text evidence="2">The sequence shown here is derived from an EMBL/GenBank/DDBJ whole genome shotgun (WGS) entry which is preliminary data.</text>
</comment>
<feature type="region of interest" description="Disordered" evidence="1">
    <location>
        <begin position="1"/>
        <end position="29"/>
    </location>
</feature>
<accession>A0A1F5XDF6</accession>
<feature type="compositionally biased region" description="Basic and acidic residues" evidence="1">
    <location>
        <begin position="11"/>
        <end position="20"/>
    </location>
</feature>
<reference evidence="2 3" key="1">
    <citation type="journal article" date="2016" name="Nat. Commun.">
        <title>Thousands of microbial genomes shed light on interconnected biogeochemical processes in an aquifer system.</title>
        <authorList>
            <person name="Anantharaman K."/>
            <person name="Brown C.T."/>
            <person name="Hug L.A."/>
            <person name="Sharon I."/>
            <person name="Castelle C.J."/>
            <person name="Probst A.J."/>
            <person name="Thomas B.C."/>
            <person name="Singh A."/>
            <person name="Wilkins M.J."/>
            <person name="Karaoz U."/>
            <person name="Brodie E.L."/>
            <person name="Williams K.H."/>
            <person name="Hubbard S.S."/>
            <person name="Banfield J.F."/>
        </authorList>
    </citation>
    <scope>NUCLEOTIDE SEQUENCE [LARGE SCALE GENOMIC DNA]</scope>
</reference>
<evidence type="ECO:0000256" key="1">
    <source>
        <dbReference type="SAM" id="MobiDB-lite"/>
    </source>
</evidence>
<dbReference type="Proteomes" id="UP000178405">
    <property type="component" value="Unassembled WGS sequence"/>
</dbReference>
<evidence type="ECO:0000313" key="2">
    <source>
        <dbReference type="EMBL" id="OGF85944.1"/>
    </source>
</evidence>
<organism evidence="2 3">
    <name type="scientific">Candidatus Giovannonibacteria bacterium RIFCSPLOWO2_02_44_8</name>
    <dbReference type="NCBI Taxonomy" id="1798355"/>
    <lineage>
        <taxon>Bacteria</taxon>
        <taxon>Candidatus Giovannoniibacteriota</taxon>
    </lineage>
</organism>
<dbReference type="AlphaFoldDB" id="A0A1F5XDF6"/>
<name>A0A1F5XDF6_9BACT</name>
<protein>
    <submittedName>
        <fullName evidence="2">Uncharacterized protein</fullName>
    </submittedName>
</protein>
<dbReference type="EMBL" id="MFIH01000011">
    <property type="protein sequence ID" value="OGF85944.1"/>
    <property type="molecule type" value="Genomic_DNA"/>
</dbReference>
<sequence>MESGRFPRSTARGDEWRVEDGAAEAASLSPPAPRLWRAGKKTARCRPALVLHSVLGDSDYTNACICFPCHNKTLTAKLGLGGLFYGV</sequence>
<proteinExistence type="predicted"/>
<gene>
    <name evidence="2" type="ORF">A2Z63_02830</name>
</gene>